<dbReference type="InterPro" id="IPR023410">
    <property type="entry name" value="14-3-3_domain"/>
</dbReference>
<dbReference type="AlphaFoldDB" id="A0A0G4EV09"/>
<dbReference type="SUPFAM" id="SSF48445">
    <property type="entry name" value="14-3-3 protein"/>
    <property type="match status" value="1"/>
</dbReference>
<dbReference type="Pfam" id="PF00244">
    <property type="entry name" value="14-3-3"/>
    <property type="match status" value="1"/>
</dbReference>
<dbReference type="InterPro" id="IPR000308">
    <property type="entry name" value="14-3-3"/>
</dbReference>
<dbReference type="Gene3D" id="1.20.190.20">
    <property type="entry name" value="14-3-3 domain"/>
    <property type="match status" value="1"/>
</dbReference>
<dbReference type="PRINTS" id="PR00305">
    <property type="entry name" value="1433ZETA"/>
</dbReference>
<evidence type="ECO:0000256" key="1">
    <source>
        <dbReference type="ARBA" id="ARBA00006141"/>
    </source>
</evidence>
<reference evidence="3 4" key="1">
    <citation type="submission" date="2014-11" db="EMBL/GenBank/DDBJ databases">
        <authorList>
            <person name="Zhu J."/>
            <person name="Qi W."/>
            <person name="Song R."/>
        </authorList>
    </citation>
    <scope>NUCLEOTIDE SEQUENCE [LARGE SCALE GENOMIC DNA]</scope>
</reference>
<dbReference type="PhylomeDB" id="A0A0G4EV09"/>
<keyword evidence="4" id="KW-1185">Reference proteome</keyword>
<name>A0A0G4EV09_VITBC</name>
<dbReference type="OrthoDB" id="1653034at2759"/>
<dbReference type="EMBL" id="CDMY01000317">
    <property type="protein sequence ID" value="CEM02084.1"/>
    <property type="molecule type" value="Genomic_DNA"/>
</dbReference>
<dbReference type="VEuPathDB" id="CryptoDB:Vbra_13471"/>
<dbReference type="Proteomes" id="UP000041254">
    <property type="component" value="Unassembled WGS sequence"/>
</dbReference>
<proteinExistence type="inferred from homology"/>
<dbReference type="InterPro" id="IPR036815">
    <property type="entry name" value="14-3-3_dom_sf"/>
</dbReference>
<protein>
    <recommendedName>
        <fullName evidence="2">14-3-3 domain-containing protein</fullName>
    </recommendedName>
</protein>
<organism evidence="3 4">
    <name type="scientific">Vitrella brassicaformis (strain CCMP3155)</name>
    <dbReference type="NCBI Taxonomy" id="1169540"/>
    <lineage>
        <taxon>Eukaryota</taxon>
        <taxon>Sar</taxon>
        <taxon>Alveolata</taxon>
        <taxon>Colpodellida</taxon>
        <taxon>Vitrellaceae</taxon>
        <taxon>Vitrella</taxon>
    </lineage>
</organism>
<accession>A0A0G4EV09</accession>
<dbReference type="InParanoid" id="A0A0G4EV09"/>
<dbReference type="PANTHER" id="PTHR18860">
    <property type="entry name" value="14-3-3 PROTEIN"/>
    <property type="match status" value="1"/>
</dbReference>
<evidence type="ECO:0000313" key="4">
    <source>
        <dbReference type="Proteomes" id="UP000041254"/>
    </source>
</evidence>
<comment type="similarity">
    <text evidence="1">Belongs to the 14-3-3 family.</text>
</comment>
<dbReference type="STRING" id="1169540.A0A0G4EV09"/>
<evidence type="ECO:0000259" key="2">
    <source>
        <dbReference type="Pfam" id="PF00244"/>
    </source>
</evidence>
<gene>
    <name evidence="3" type="ORF">Vbra_13471</name>
</gene>
<feature type="domain" description="14-3-3" evidence="2">
    <location>
        <begin position="55"/>
        <end position="99"/>
    </location>
</feature>
<evidence type="ECO:0000313" key="3">
    <source>
        <dbReference type="EMBL" id="CEM02084.1"/>
    </source>
</evidence>
<sequence>MNCGPIYRQENSPSALDPGGARVASKLLRRVPRKGAVRDENGLAAIDTLVAFDISDKACQLAKAAFDEAIGQLETLGEEQYKDSAMILQLLRDNLTLWTQGVQGAAAGEESKAADAR</sequence>